<accession>A0A917HHC9</accession>
<proteinExistence type="predicted"/>
<evidence type="ECO:0000313" key="1">
    <source>
        <dbReference type="EMBL" id="GGG78678.1"/>
    </source>
</evidence>
<sequence>MVLCYFQYALEQTRLVVTENQKKETNIDTLRNFLTYWSTKNGDAASLMSMIGIYLEGVQDKELHAISKERSSLIDNEVQRILQASMDKGEIARMNVKETSFLLQSSVLGAVMLWLHNQDKTLKVLIELCIGRVIGIGHGKEVIIEDAR</sequence>
<organism evidence="1 2">
    <name type="scientific">Virgibacillus oceani</name>
    <dbReference type="NCBI Taxonomy" id="1479511"/>
    <lineage>
        <taxon>Bacteria</taxon>
        <taxon>Bacillati</taxon>
        <taxon>Bacillota</taxon>
        <taxon>Bacilli</taxon>
        <taxon>Bacillales</taxon>
        <taxon>Bacillaceae</taxon>
        <taxon>Virgibacillus</taxon>
    </lineage>
</organism>
<reference evidence="1" key="2">
    <citation type="submission" date="2020-09" db="EMBL/GenBank/DDBJ databases">
        <authorList>
            <person name="Sun Q."/>
            <person name="Zhou Y."/>
        </authorList>
    </citation>
    <scope>NUCLEOTIDE SEQUENCE</scope>
    <source>
        <strain evidence="1">CGMCC 1.12754</strain>
    </source>
</reference>
<gene>
    <name evidence="1" type="ORF">GCM10011398_24940</name>
</gene>
<comment type="caution">
    <text evidence="1">The sequence shown here is derived from an EMBL/GenBank/DDBJ whole genome shotgun (WGS) entry which is preliminary data.</text>
</comment>
<reference evidence="1" key="1">
    <citation type="journal article" date="2014" name="Int. J. Syst. Evol. Microbiol.">
        <title>Complete genome sequence of Corynebacterium casei LMG S-19264T (=DSM 44701T), isolated from a smear-ripened cheese.</title>
        <authorList>
            <consortium name="US DOE Joint Genome Institute (JGI-PGF)"/>
            <person name="Walter F."/>
            <person name="Albersmeier A."/>
            <person name="Kalinowski J."/>
            <person name="Ruckert C."/>
        </authorList>
    </citation>
    <scope>NUCLEOTIDE SEQUENCE</scope>
    <source>
        <strain evidence="1">CGMCC 1.12754</strain>
    </source>
</reference>
<dbReference type="Proteomes" id="UP000622860">
    <property type="component" value="Unassembled WGS sequence"/>
</dbReference>
<dbReference type="Gene3D" id="1.10.357.10">
    <property type="entry name" value="Tetracycline Repressor, domain 2"/>
    <property type="match status" value="1"/>
</dbReference>
<name>A0A917HHC9_9BACI</name>
<evidence type="ECO:0000313" key="2">
    <source>
        <dbReference type="Proteomes" id="UP000622860"/>
    </source>
</evidence>
<dbReference type="SUPFAM" id="SSF48498">
    <property type="entry name" value="Tetracyclin repressor-like, C-terminal domain"/>
    <property type="match status" value="1"/>
</dbReference>
<dbReference type="AlphaFoldDB" id="A0A917HHC9"/>
<keyword evidence="2" id="KW-1185">Reference proteome</keyword>
<protein>
    <submittedName>
        <fullName evidence="1">Uncharacterized protein</fullName>
    </submittedName>
</protein>
<dbReference type="InterPro" id="IPR036271">
    <property type="entry name" value="Tet_transcr_reg_TetR-rel_C_sf"/>
</dbReference>
<dbReference type="EMBL" id="BMFR01000010">
    <property type="protein sequence ID" value="GGG78678.1"/>
    <property type="molecule type" value="Genomic_DNA"/>
</dbReference>